<organism evidence="3 4">
    <name type="scientific">Phocaeicola vulgatus</name>
    <name type="common">Bacteroides vulgatus</name>
    <dbReference type="NCBI Taxonomy" id="821"/>
    <lineage>
        <taxon>Bacteria</taxon>
        <taxon>Pseudomonadati</taxon>
        <taxon>Bacteroidota</taxon>
        <taxon>Bacteroidia</taxon>
        <taxon>Bacteroidales</taxon>
        <taxon>Bacteroidaceae</taxon>
        <taxon>Phocaeicola</taxon>
    </lineage>
</organism>
<comment type="similarity">
    <text evidence="1">Belongs to the glutamine synthetase family.</text>
</comment>
<reference evidence="4" key="1">
    <citation type="submission" date="2015-10" db="EMBL/GenBank/DDBJ databases">
        <title>Extensive mobilome-driven genome diversification in gut-associated Bacteroides vulgatus mpk.</title>
        <authorList>
            <person name="Beier S."/>
            <person name="Lange A."/>
            <person name="Huson D.H."/>
            <person name="Frick J.-S."/>
            <person name="Autenrieth I.B."/>
        </authorList>
    </citation>
    <scope>NUCLEOTIDE SEQUENCE [LARGE SCALE GENOMIC DNA]</scope>
    <source>
        <strain evidence="4">mpk</strain>
    </source>
</reference>
<sequence length="310" mass="35656">MLDEVVARLNDAELTPDEKKALQLGIGRIPAILQDNTDRNRTSPFAFTGNRFEFRAAGSSANCAASMIVINAAMAHQLNEFKTQIDKLVNGGMEQEEALYKVLKETIIASQNIRFEGDGYSEEWKAEAARRGLTNICHVPEAILKFNDEQSRAVLIGEKIFNENELFCRIEVELEKFTKKVQIESRVLGDLAINHIVPTAVIYQNRLLENLRGLKEIFSTEEYEELTEDRKNLVREIQNRILAIKKAVHNMTEARKVANHLGSQVEKAFSYEEQVRPYLEEIRDHIDHLELEIDDEIWPLPKYRELLFTK</sequence>
<dbReference type="InterPro" id="IPR014746">
    <property type="entry name" value="Gln_synth/guanido_kin_cat_dom"/>
</dbReference>
<dbReference type="EMBL" id="CP013020">
    <property type="protein sequence ID" value="ALK85701.1"/>
    <property type="molecule type" value="Genomic_DNA"/>
</dbReference>
<evidence type="ECO:0000313" key="4">
    <source>
        <dbReference type="Proteomes" id="UP000061587"/>
    </source>
</evidence>
<dbReference type="InterPro" id="IPR008146">
    <property type="entry name" value="Gln_synth_cat_dom"/>
</dbReference>
<evidence type="ECO:0000259" key="2">
    <source>
        <dbReference type="PROSITE" id="PS51987"/>
    </source>
</evidence>
<dbReference type="AlphaFoldDB" id="A0A0P0M477"/>
<dbReference type="Proteomes" id="UP000061587">
    <property type="component" value="Chromosome"/>
</dbReference>
<dbReference type="PANTHER" id="PTHR42974:SF1">
    <property type="entry name" value="TYPE-3 GLUTAMINE SYNTHETASE"/>
    <property type="match status" value="1"/>
</dbReference>
<keyword evidence="3" id="KW-0436">Ligase</keyword>
<dbReference type="PANTHER" id="PTHR42974">
    <property type="entry name" value="GLUTAMINE SYNTHETASE"/>
    <property type="match status" value="1"/>
</dbReference>
<name>A0A0P0M477_PHOVU</name>
<gene>
    <name evidence="3" type="ORF">BvMPK_3131</name>
</gene>
<dbReference type="GO" id="GO:0004356">
    <property type="term" value="F:glutamine synthetase activity"/>
    <property type="evidence" value="ECO:0007669"/>
    <property type="project" value="UniProtKB-EC"/>
</dbReference>
<protein>
    <submittedName>
        <fullName evidence="3">Glutamine synthetase type III, GlnN</fullName>
        <ecNumber evidence="3">6.3.1.2</ecNumber>
    </submittedName>
</protein>
<evidence type="ECO:0000256" key="1">
    <source>
        <dbReference type="PROSITE-ProRule" id="PRU01331"/>
    </source>
</evidence>
<dbReference type="InterPro" id="IPR040577">
    <property type="entry name" value="Gln-synt_C"/>
</dbReference>
<dbReference type="Pfam" id="PF18318">
    <property type="entry name" value="Gln-synt_C-ter"/>
    <property type="match status" value="1"/>
</dbReference>
<dbReference type="PATRIC" id="fig|821.40.peg.3754"/>
<dbReference type="EC" id="6.3.1.2" evidence="3"/>
<proteinExistence type="inferred from homology"/>
<accession>A0A0P0M477</accession>
<feature type="domain" description="GS catalytic" evidence="2">
    <location>
        <begin position="1"/>
        <end position="196"/>
    </location>
</feature>
<dbReference type="PROSITE" id="PS51987">
    <property type="entry name" value="GS_CATALYTIC"/>
    <property type="match status" value="1"/>
</dbReference>
<evidence type="ECO:0000313" key="3">
    <source>
        <dbReference type="EMBL" id="ALK85701.1"/>
    </source>
</evidence>
<dbReference type="SUPFAM" id="SSF55931">
    <property type="entry name" value="Glutamine synthetase/guanido kinase"/>
    <property type="match status" value="1"/>
</dbReference>
<reference evidence="3 4" key="2">
    <citation type="journal article" date="2016" name="Genome Biol. Evol.">
        <title>Extensive mobilome-driven genome diversification in mouse gut-associated Bacteroides vulgatus mpk.</title>
        <authorList>
            <person name="Lange A."/>
            <person name="Beier S."/>
            <person name="Steimle A."/>
            <person name="Autenrieth I.B."/>
            <person name="Huson D.H."/>
            <person name="Frick J.S."/>
        </authorList>
    </citation>
    <scope>NUCLEOTIDE SEQUENCE [LARGE SCALE GENOMIC DNA]</scope>
    <source>
        <strain evidence="4">mpk</strain>
    </source>
</reference>
<dbReference type="Gene3D" id="1.20.120.1560">
    <property type="match status" value="1"/>
</dbReference>
<dbReference type="InterPro" id="IPR052725">
    <property type="entry name" value="GS_Type-3"/>
</dbReference>